<keyword evidence="3" id="KW-0732">Signal</keyword>
<keyword evidence="5" id="KW-0998">Cell outer membrane</keyword>
<evidence type="ECO:0000259" key="6">
    <source>
        <dbReference type="Pfam" id="PF07980"/>
    </source>
</evidence>
<dbReference type="InterPro" id="IPR012944">
    <property type="entry name" value="SusD_RagB_dom"/>
</dbReference>
<evidence type="ECO:0000256" key="5">
    <source>
        <dbReference type="ARBA" id="ARBA00023237"/>
    </source>
</evidence>
<dbReference type="EMBL" id="BJYJ01000002">
    <property type="protein sequence ID" value="GEN74972.1"/>
    <property type="molecule type" value="Genomic_DNA"/>
</dbReference>
<name>A0A511YIF5_9FLAO</name>
<protein>
    <submittedName>
        <fullName evidence="8">Membrane protein</fullName>
    </submittedName>
</protein>
<comment type="similarity">
    <text evidence="2">Belongs to the SusD family.</text>
</comment>
<evidence type="ECO:0000313" key="9">
    <source>
        <dbReference type="Proteomes" id="UP000321863"/>
    </source>
</evidence>
<reference evidence="8 9" key="1">
    <citation type="submission" date="2019-07" db="EMBL/GenBank/DDBJ databases">
        <title>Whole genome shotgun sequence of Chryseobacterium hagamense NBRC 105253.</title>
        <authorList>
            <person name="Hosoyama A."/>
            <person name="Uohara A."/>
            <person name="Ohji S."/>
            <person name="Ichikawa N."/>
        </authorList>
    </citation>
    <scope>NUCLEOTIDE SEQUENCE [LARGE SCALE GENOMIC DNA]</scope>
    <source>
        <strain evidence="8 9">NBRC 105253</strain>
    </source>
</reference>
<comment type="caution">
    <text evidence="8">The sequence shown here is derived from an EMBL/GenBank/DDBJ whole genome shotgun (WGS) entry which is preliminary data.</text>
</comment>
<sequence length="491" mass="54074">MKKIKYIITGLAAIVILNSCERDLDQYSPQKVALEDAFKDINGFQTGINAAYDAMKDNGYFSGDTSQLAIPDEVSDNLVISPLGRSTNFLAYNWNFAGNLGSVTNLFIVGYKAISYANLPLKYIDKLPDGAQKNDIAAQARGIRAIIHFDLVRAYCKIPTQSSDANSSRGIDYVTEFNPAGVSEGRKLSVSQVYDKIIDDLIFAANNISTSSTDKGRLTKPAILGMLSRVYLYKGDYQNSVNYGQQSIALSSSVGTLQKFPSIWSSNETDGVLFKILNSKTESVSTGAVYQQGAKPDGTGQIIAEYVVPKSFYNLFTDNDIRKSAYMRRYTYVKGASTLTANTVIKWAYNTSDTAMPLNVVEVKYLRTAEVYLNVAESAYRAGNESTANTLLNNLKAQRYTGYVPVNLSGQSLLNEILLQRRLELAFEMDRFYTLKRLGLGLQRSGEGPSFDGTGVPASTQIIPANSFKWQWPIPQSSINKDPGLPQNDGY</sequence>
<evidence type="ECO:0000313" key="8">
    <source>
        <dbReference type="EMBL" id="GEN74972.1"/>
    </source>
</evidence>
<organism evidence="8 9">
    <name type="scientific">Chryseobacterium hagamense</name>
    <dbReference type="NCBI Taxonomy" id="395935"/>
    <lineage>
        <taxon>Bacteria</taxon>
        <taxon>Pseudomonadati</taxon>
        <taxon>Bacteroidota</taxon>
        <taxon>Flavobacteriia</taxon>
        <taxon>Flavobacteriales</taxon>
        <taxon>Weeksellaceae</taxon>
        <taxon>Chryseobacterium group</taxon>
        <taxon>Chryseobacterium</taxon>
    </lineage>
</organism>
<dbReference type="RefSeq" id="WP_146939860.1">
    <property type="nucleotide sequence ID" value="NZ_BJYJ01000002.1"/>
</dbReference>
<proteinExistence type="inferred from homology"/>
<gene>
    <name evidence="8" type="ORF">CHA01nite_07120</name>
</gene>
<evidence type="ECO:0000256" key="1">
    <source>
        <dbReference type="ARBA" id="ARBA00004442"/>
    </source>
</evidence>
<dbReference type="SUPFAM" id="SSF48452">
    <property type="entry name" value="TPR-like"/>
    <property type="match status" value="1"/>
</dbReference>
<accession>A0A511YIF5</accession>
<feature type="domain" description="SusD-like N-terminal" evidence="7">
    <location>
        <begin position="100"/>
        <end position="232"/>
    </location>
</feature>
<evidence type="ECO:0000259" key="7">
    <source>
        <dbReference type="Pfam" id="PF14322"/>
    </source>
</evidence>
<evidence type="ECO:0000256" key="4">
    <source>
        <dbReference type="ARBA" id="ARBA00023136"/>
    </source>
</evidence>
<keyword evidence="9" id="KW-1185">Reference proteome</keyword>
<dbReference type="GO" id="GO:0009279">
    <property type="term" value="C:cell outer membrane"/>
    <property type="evidence" value="ECO:0007669"/>
    <property type="project" value="UniProtKB-SubCell"/>
</dbReference>
<keyword evidence="4" id="KW-0472">Membrane</keyword>
<feature type="domain" description="RagB/SusD" evidence="6">
    <location>
        <begin position="364"/>
        <end position="491"/>
    </location>
</feature>
<dbReference type="Pfam" id="PF14322">
    <property type="entry name" value="SusD-like_3"/>
    <property type="match status" value="1"/>
</dbReference>
<comment type="subcellular location">
    <subcellularLocation>
        <location evidence="1">Cell outer membrane</location>
    </subcellularLocation>
</comment>
<dbReference type="Proteomes" id="UP000321863">
    <property type="component" value="Unassembled WGS sequence"/>
</dbReference>
<dbReference type="AlphaFoldDB" id="A0A511YIF5"/>
<evidence type="ECO:0000256" key="3">
    <source>
        <dbReference type="ARBA" id="ARBA00022729"/>
    </source>
</evidence>
<dbReference type="OrthoDB" id="5694214at2"/>
<dbReference type="Gene3D" id="1.25.40.390">
    <property type="match status" value="1"/>
</dbReference>
<evidence type="ECO:0000256" key="2">
    <source>
        <dbReference type="ARBA" id="ARBA00006275"/>
    </source>
</evidence>
<dbReference type="InterPro" id="IPR033985">
    <property type="entry name" value="SusD-like_N"/>
</dbReference>
<dbReference type="InterPro" id="IPR011990">
    <property type="entry name" value="TPR-like_helical_dom_sf"/>
</dbReference>
<dbReference type="Pfam" id="PF07980">
    <property type="entry name" value="SusD_RagB"/>
    <property type="match status" value="1"/>
</dbReference>